<feature type="domain" description="Polysaccharide chain length determinant N-terminal" evidence="7">
    <location>
        <begin position="13"/>
        <end position="102"/>
    </location>
</feature>
<dbReference type="InterPro" id="IPR050445">
    <property type="entry name" value="Bact_polysacc_biosynth/exp"/>
</dbReference>
<keyword evidence="4 6" id="KW-1133">Transmembrane helix</keyword>
<reference evidence="9" key="1">
    <citation type="submission" date="2019-11" db="EMBL/GenBank/DDBJ databases">
        <title>Comparative genomics of photobacteria reveal adaptation to distinct habitats.</title>
        <authorList>
            <person name="Fuertes-Perez S."/>
            <person name="Hilgarth M."/>
            <person name="Vogel R.F."/>
        </authorList>
    </citation>
    <scope>NUCLEOTIDE SEQUENCE</scope>
    <source>
        <strain evidence="9">TMW2.2145</strain>
    </source>
</reference>
<evidence type="ECO:0000256" key="3">
    <source>
        <dbReference type="ARBA" id="ARBA00022692"/>
    </source>
</evidence>
<dbReference type="Proteomes" id="UP000813876">
    <property type="component" value="Unassembled WGS sequence"/>
</dbReference>
<evidence type="ECO:0000256" key="1">
    <source>
        <dbReference type="ARBA" id="ARBA00004651"/>
    </source>
</evidence>
<dbReference type="GO" id="GO:0005886">
    <property type="term" value="C:plasma membrane"/>
    <property type="evidence" value="ECO:0007669"/>
    <property type="project" value="UniProtKB-SubCell"/>
</dbReference>
<evidence type="ECO:0000259" key="8">
    <source>
        <dbReference type="Pfam" id="PF13807"/>
    </source>
</evidence>
<comment type="caution">
    <text evidence="9">The sequence shown here is derived from an EMBL/GenBank/DDBJ whole genome shotgun (WGS) entry which is preliminary data.</text>
</comment>
<evidence type="ECO:0000256" key="5">
    <source>
        <dbReference type="ARBA" id="ARBA00023136"/>
    </source>
</evidence>
<dbReference type="Gene3D" id="3.30.1890.10">
    <property type="entry name" value="FepE-like"/>
    <property type="match status" value="1"/>
</dbReference>
<dbReference type="PANTHER" id="PTHR32309:SF13">
    <property type="entry name" value="FERRIC ENTEROBACTIN TRANSPORT PROTEIN FEPE"/>
    <property type="match status" value="1"/>
</dbReference>
<evidence type="ECO:0000256" key="6">
    <source>
        <dbReference type="SAM" id="Phobius"/>
    </source>
</evidence>
<gene>
    <name evidence="9" type="ORF">GLP33_03495</name>
</gene>
<dbReference type="GO" id="GO:0004713">
    <property type="term" value="F:protein tyrosine kinase activity"/>
    <property type="evidence" value="ECO:0007669"/>
    <property type="project" value="TreeGrafter"/>
</dbReference>
<evidence type="ECO:0000256" key="4">
    <source>
        <dbReference type="ARBA" id="ARBA00022989"/>
    </source>
</evidence>
<comment type="subcellular location">
    <subcellularLocation>
        <location evidence="1">Cell membrane</location>
        <topology evidence="1">Multi-pass membrane protein</topology>
    </subcellularLocation>
</comment>
<dbReference type="Pfam" id="PF13807">
    <property type="entry name" value="GNVR"/>
    <property type="match status" value="1"/>
</dbReference>
<organism evidence="9 10">
    <name type="scientific">Photobacterium phosphoreum</name>
    <dbReference type="NCBI Taxonomy" id="659"/>
    <lineage>
        <taxon>Bacteria</taxon>
        <taxon>Pseudomonadati</taxon>
        <taxon>Pseudomonadota</taxon>
        <taxon>Gammaproteobacteria</taxon>
        <taxon>Vibrionales</taxon>
        <taxon>Vibrionaceae</taxon>
        <taxon>Photobacterium</taxon>
    </lineage>
</organism>
<sequence length="350" mass="39519">MSNIQRNNTSTGEVNLIELINTLLNGKYIIIAFTLIFTLIGGAYAFLATQWWSSTAMITSGQYQDTVSYRKKITNLYAVLDDPSSINNIFNSEKLLKKYISEFNAYDSKQDFIQSSPLMKAYTKGIDLNNVENKSTFINSWIKKINATLSSQSDPNIYLLSFQAKTKDKAYDLLTDYVKFINNKVTNDVVSELKSTISHNIQILQAKKISLELTANQKRANELAITNYAILIAKSARISNPLPNMNGELLFNIDLGSKALIEKSFILKNMKDLSMFEPELGLISMKLNLLDKIKLDTKSNFKSIRFIKSVDYPFNRNKPKRLLIIALSIMTGLIIGTAVVLLGTLFKKEK</sequence>
<feature type="transmembrane region" description="Helical" evidence="6">
    <location>
        <begin position="322"/>
        <end position="346"/>
    </location>
</feature>
<dbReference type="InterPro" id="IPR003856">
    <property type="entry name" value="LPS_length_determ_N"/>
</dbReference>
<evidence type="ECO:0000259" key="7">
    <source>
        <dbReference type="Pfam" id="PF02706"/>
    </source>
</evidence>
<proteinExistence type="predicted"/>
<feature type="transmembrane region" description="Helical" evidence="6">
    <location>
        <begin position="28"/>
        <end position="47"/>
    </location>
</feature>
<dbReference type="AlphaFoldDB" id="A0AAW4ZUN4"/>
<dbReference type="SUPFAM" id="SSF160355">
    <property type="entry name" value="Bacterial polysaccharide co-polymerase-like"/>
    <property type="match status" value="1"/>
</dbReference>
<accession>A0AAW4ZUN4</accession>
<name>A0AAW4ZUN4_PHOPO</name>
<keyword evidence="3 6" id="KW-0812">Transmembrane</keyword>
<evidence type="ECO:0000313" key="9">
    <source>
        <dbReference type="EMBL" id="MCF2300789.1"/>
    </source>
</evidence>
<keyword evidence="5 6" id="KW-0472">Membrane</keyword>
<dbReference type="EMBL" id="WMCP01000002">
    <property type="protein sequence ID" value="MCF2300789.1"/>
    <property type="molecule type" value="Genomic_DNA"/>
</dbReference>
<evidence type="ECO:0000313" key="10">
    <source>
        <dbReference type="Proteomes" id="UP000813876"/>
    </source>
</evidence>
<dbReference type="Pfam" id="PF02706">
    <property type="entry name" value="Wzz"/>
    <property type="match status" value="1"/>
</dbReference>
<dbReference type="PANTHER" id="PTHR32309">
    <property type="entry name" value="TYROSINE-PROTEIN KINASE"/>
    <property type="match status" value="1"/>
</dbReference>
<evidence type="ECO:0000256" key="2">
    <source>
        <dbReference type="ARBA" id="ARBA00022475"/>
    </source>
</evidence>
<protein>
    <submittedName>
        <fullName evidence="9">Chain-length determining protein</fullName>
    </submittedName>
</protein>
<dbReference type="InterPro" id="IPR032807">
    <property type="entry name" value="GNVR"/>
</dbReference>
<dbReference type="RefSeq" id="WP_232581036.1">
    <property type="nucleotide sequence ID" value="NZ_WMCP01000002.1"/>
</dbReference>
<keyword evidence="2" id="KW-1003">Cell membrane</keyword>
<feature type="domain" description="Tyrosine-protein kinase G-rich" evidence="8">
    <location>
        <begin position="285"/>
        <end position="342"/>
    </location>
</feature>